<organism evidence="3 4">
    <name type="scientific">Candidatus Eubacterium faecipullorum</name>
    <dbReference type="NCBI Taxonomy" id="2838571"/>
    <lineage>
        <taxon>Bacteria</taxon>
        <taxon>Bacillati</taxon>
        <taxon>Bacillota</taxon>
        <taxon>Clostridia</taxon>
        <taxon>Eubacteriales</taxon>
        <taxon>Eubacteriaceae</taxon>
        <taxon>Eubacterium</taxon>
    </lineage>
</organism>
<accession>A0A9D1UH37</accession>
<dbReference type="Pfam" id="PF00041">
    <property type="entry name" value="fn3"/>
    <property type="match status" value="2"/>
</dbReference>
<name>A0A9D1UH37_9FIRM</name>
<dbReference type="AlphaFoldDB" id="A0A9D1UH37"/>
<dbReference type="InterPro" id="IPR036116">
    <property type="entry name" value="FN3_sf"/>
</dbReference>
<dbReference type="Gene3D" id="2.60.40.10">
    <property type="entry name" value="Immunoglobulins"/>
    <property type="match status" value="3"/>
</dbReference>
<dbReference type="PROSITE" id="PS50853">
    <property type="entry name" value="FN3"/>
    <property type="match status" value="2"/>
</dbReference>
<protein>
    <submittedName>
        <fullName evidence="3">Fibronectin type III domain-containing protein</fullName>
    </submittedName>
</protein>
<keyword evidence="1" id="KW-0677">Repeat</keyword>
<dbReference type="EMBL" id="DXGE01000034">
    <property type="protein sequence ID" value="HIW86356.1"/>
    <property type="molecule type" value="Genomic_DNA"/>
</dbReference>
<dbReference type="InterPro" id="IPR003961">
    <property type="entry name" value="FN3_dom"/>
</dbReference>
<gene>
    <name evidence="3" type="ORF">IAA48_07670</name>
</gene>
<dbReference type="PANTHER" id="PTHR46708:SF2">
    <property type="entry name" value="FIBRONECTIN TYPE-III DOMAIN-CONTAINING PROTEIN"/>
    <property type="match status" value="1"/>
</dbReference>
<evidence type="ECO:0000256" key="1">
    <source>
        <dbReference type="ARBA" id="ARBA00022737"/>
    </source>
</evidence>
<comment type="caution">
    <text evidence="3">The sequence shown here is derived from an EMBL/GenBank/DDBJ whole genome shotgun (WGS) entry which is preliminary data.</text>
</comment>
<evidence type="ECO:0000313" key="4">
    <source>
        <dbReference type="Proteomes" id="UP000824205"/>
    </source>
</evidence>
<reference evidence="3" key="2">
    <citation type="submission" date="2021-04" db="EMBL/GenBank/DDBJ databases">
        <authorList>
            <person name="Gilroy R."/>
        </authorList>
    </citation>
    <scope>NUCLEOTIDE SEQUENCE</scope>
    <source>
        <strain evidence="3">421</strain>
    </source>
</reference>
<feature type="domain" description="Fibronectin type-III" evidence="2">
    <location>
        <begin position="213"/>
        <end position="308"/>
    </location>
</feature>
<reference evidence="3" key="1">
    <citation type="journal article" date="2021" name="PeerJ">
        <title>Extensive microbial diversity within the chicken gut microbiome revealed by metagenomics and culture.</title>
        <authorList>
            <person name="Gilroy R."/>
            <person name="Ravi A."/>
            <person name="Getino M."/>
            <person name="Pursley I."/>
            <person name="Horton D.L."/>
            <person name="Alikhan N.F."/>
            <person name="Baker D."/>
            <person name="Gharbi K."/>
            <person name="Hall N."/>
            <person name="Watson M."/>
            <person name="Adriaenssens E.M."/>
            <person name="Foster-Nyarko E."/>
            <person name="Jarju S."/>
            <person name="Secka A."/>
            <person name="Antonio M."/>
            <person name="Oren A."/>
            <person name="Chaudhuri R.R."/>
            <person name="La Ragione R."/>
            <person name="Hildebrand F."/>
            <person name="Pallen M.J."/>
        </authorList>
    </citation>
    <scope>NUCLEOTIDE SEQUENCE</scope>
    <source>
        <strain evidence="3">421</strain>
    </source>
</reference>
<dbReference type="InterPro" id="IPR013783">
    <property type="entry name" value="Ig-like_fold"/>
</dbReference>
<evidence type="ECO:0000259" key="2">
    <source>
        <dbReference type="PROSITE" id="PS50853"/>
    </source>
</evidence>
<feature type="non-terminal residue" evidence="3">
    <location>
        <position position="1"/>
    </location>
</feature>
<dbReference type="CDD" id="cd00063">
    <property type="entry name" value="FN3"/>
    <property type="match status" value="2"/>
</dbReference>
<dbReference type="InterPro" id="IPR050991">
    <property type="entry name" value="ECM_Regulatory_Proteins"/>
</dbReference>
<feature type="domain" description="Fibronectin type-III" evidence="2">
    <location>
        <begin position="24"/>
        <end position="119"/>
    </location>
</feature>
<proteinExistence type="predicted"/>
<dbReference type="SMART" id="SM00060">
    <property type="entry name" value="FN3"/>
    <property type="match status" value="3"/>
</dbReference>
<dbReference type="SUPFAM" id="SSF49265">
    <property type="entry name" value="Fibronectin type III"/>
    <property type="match status" value="2"/>
</dbReference>
<dbReference type="Proteomes" id="UP000824205">
    <property type="component" value="Unassembled WGS sequence"/>
</dbReference>
<sequence>AYRIIDGTIVYSTNWSSTASFSTKPTKVTGVKTTARSENGTSLTLTWNAQTNADGYTVYRLSGSSWTAIATISGGANNSYTVSGLTPDTAYSFKVRAYKTGTGNLGEFSDAHSTSTLVNGSSIAQVRNIVTSNTTDNSVNIAYDRVSGADGYEIQFYLNGEWKHYVNTGYYSKTWSGLNAATKYQMRVRAYRIIDGTIVYSTNWSSTASFSTKPTKVTGVKTTARSENGTSLTLTWNAQTNADGYTVYRLSGSSWTAIATVSGGANNSYTVSGLTPDTSYSFKVRAYKTGTGNLGEFSDAHSTSTAAV</sequence>
<evidence type="ECO:0000313" key="3">
    <source>
        <dbReference type="EMBL" id="HIW86356.1"/>
    </source>
</evidence>
<dbReference type="PANTHER" id="PTHR46708">
    <property type="entry name" value="TENASCIN"/>
    <property type="match status" value="1"/>
</dbReference>